<dbReference type="InterPro" id="IPR000644">
    <property type="entry name" value="CBS_dom"/>
</dbReference>
<keyword evidence="5" id="KW-0862">Zinc</keyword>
<name>A0A0S7Y634_UNCSA</name>
<dbReference type="InterPro" id="IPR001347">
    <property type="entry name" value="SIS_dom"/>
</dbReference>
<sequence>MTKSEKEIIQIGQEVLDTEAKAVATLIPKLNQNFTRAVELLSRKKIRVIVTGMGKSGLIGRKIAATLTSCGTPAAFIHPAEAGHGDLGMILKDDVIIAISYSGETREICELLEFIKRIGIKLISITGDKKSKLAKYSDIVLDASVDKEAGLCGLVPTASSTAALALGDALAIALMEKKGFGEKDFAFVHPKGQIGKRLLKIKDLMHMDREIPRVLGSTSIKDVLEEMTQKKFGVTCVIDEKERLIGVITDGDLRRMLIKYKDALLKKTAQDCMTKNPITIGREDLATKALNIMEKNKITSLVIKNREEKIEGIIHLHDLWRTEMF</sequence>
<reference evidence="10 11" key="1">
    <citation type="journal article" date="2015" name="Microbiome">
        <title>Genomic resolution of linkages in carbon, nitrogen, and sulfur cycling among widespread estuary sediment bacteria.</title>
        <authorList>
            <person name="Baker B.J."/>
            <person name="Lazar C.S."/>
            <person name="Teske A.P."/>
            <person name="Dick G.J."/>
        </authorList>
    </citation>
    <scope>NUCLEOTIDE SEQUENCE [LARGE SCALE GENOMIC DNA]</scope>
    <source>
        <strain evidence="10">DG_54_3</strain>
    </source>
</reference>
<feature type="site" description="Catalytically relevant" evidence="6">
    <location>
        <position position="107"/>
    </location>
</feature>
<feature type="domain" description="SIS" evidence="9">
    <location>
        <begin position="37"/>
        <end position="180"/>
    </location>
</feature>
<feature type="site" description="Catalytically relevant" evidence="6">
    <location>
        <position position="55"/>
    </location>
</feature>
<protein>
    <recommendedName>
        <fullName evidence="12">D-arabinose 5-phosphate isomerase</fullName>
    </recommendedName>
</protein>
<accession>A0A0S7Y634</accession>
<evidence type="ECO:0000259" key="8">
    <source>
        <dbReference type="PROSITE" id="PS51371"/>
    </source>
</evidence>
<feature type="domain" description="CBS" evidence="8">
    <location>
        <begin position="207"/>
        <end position="264"/>
    </location>
</feature>
<evidence type="ECO:0000256" key="3">
    <source>
        <dbReference type="ARBA" id="ARBA00023122"/>
    </source>
</evidence>
<evidence type="ECO:0000256" key="6">
    <source>
        <dbReference type="PIRSR" id="PIRSR004692-3"/>
    </source>
</evidence>
<dbReference type="FunFam" id="3.40.50.10490:FF:000011">
    <property type="entry name" value="Arabinose 5-phosphate isomerase"/>
    <property type="match status" value="1"/>
</dbReference>
<dbReference type="InterPro" id="IPR035474">
    <property type="entry name" value="SIS_Kpsf"/>
</dbReference>
<evidence type="ECO:0000313" key="11">
    <source>
        <dbReference type="Proteomes" id="UP000051861"/>
    </source>
</evidence>
<comment type="caution">
    <text evidence="10">The sequence shown here is derived from an EMBL/GenBank/DDBJ whole genome shotgun (WGS) entry which is preliminary data.</text>
</comment>
<dbReference type="PROSITE" id="PS51464">
    <property type="entry name" value="SIS"/>
    <property type="match status" value="1"/>
</dbReference>
<feature type="binding site" evidence="5">
    <location>
        <position position="78"/>
    </location>
    <ligand>
        <name>Zn(2+)</name>
        <dbReference type="ChEBI" id="CHEBI:29105"/>
    </ligand>
</feature>
<dbReference type="InterPro" id="IPR046342">
    <property type="entry name" value="CBS_dom_sf"/>
</dbReference>
<dbReference type="CDD" id="cd04604">
    <property type="entry name" value="CBS_pair_SIS_assoc"/>
    <property type="match status" value="1"/>
</dbReference>
<keyword evidence="2" id="KW-0677">Repeat</keyword>
<dbReference type="GO" id="GO:1901135">
    <property type="term" value="P:carbohydrate derivative metabolic process"/>
    <property type="evidence" value="ECO:0007669"/>
    <property type="project" value="InterPro"/>
</dbReference>
<dbReference type="PANTHER" id="PTHR42745">
    <property type="match status" value="1"/>
</dbReference>
<dbReference type="Proteomes" id="UP000051861">
    <property type="component" value="Unassembled WGS sequence"/>
</dbReference>
<dbReference type="PROSITE" id="PS51371">
    <property type="entry name" value="CBS"/>
    <property type="match status" value="2"/>
</dbReference>
<dbReference type="PATRIC" id="fig|1703775.3.peg.98"/>
<evidence type="ECO:0000256" key="5">
    <source>
        <dbReference type="PIRSR" id="PIRSR004692-2"/>
    </source>
</evidence>
<feature type="site" description="Catalytically relevant" evidence="6">
    <location>
        <position position="189"/>
    </location>
</feature>
<dbReference type="Gene3D" id="3.10.580.10">
    <property type="entry name" value="CBS-domain"/>
    <property type="match status" value="1"/>
</dbReference>
<feature type="domain" description="CBS" evidence="8">
    <location>
        <begin position="273"/>
        <end position="325"/>
    </location>
</feature>
<evidence type="ECO:0000256" key="1">
    <source>
        <dbReference type="ARBA" id="ARBA00008165"/>
    </source>
</evidence>
<feature type="site" description="Catalytically relevant" evidence="6">
    <location>
        <position position="148"/>
    </location>
</feature>
<dbReference type="NCBIfam" id="TIGR00393">
    <property type="entry name" value="kpsF"/>
    <property type="match status" value="1"/>
</dbReference>
<dbReference type="CDD" id="cd05014">
    <property type="entry name" value="SIS_Kpsf"/>
    <property type="match status" value="1"/>
</dbReference>
<evidence type="ECO:0000259" key="9">
    <source>
        <dbReference type="PROSITE" id="PS51464"/>
    </source>
</evidence>
<evidence type="ECO:0000256" key="2">
    <source>
        <dbReference type="ARBA" id="ARBA00022737"/>
    </source>
</evidence>
<dbReference type="PANTHER" id="PTHR42745:SF1">
    <property type="entry name" value="ARABINOSE 5-PHOSPHATE ISOMERASE KDSD"/>
    <property type="match status" value="1"/>
</dbReference>
<dbReference type="GO" id="GO:0005975">
    <property type="term" value="P:carbohydrate metabolic process"/>
    <property type="evidence" value="ECO:0007669"/>
    <property type="project" value="InterPro"/>
</dbReference>
<comment type="similarity">
    <text evidence="1 4">Belongs to the SIS family. GutQ/KpsF subfamily.</text>
</comment>
<dbReference type="Gene3D" id="3.40.50.10490">
    <property type="entry name" value="Glucose-6-phosphate isomerase like protein, domain 1"/>
    <property type="match status" value="1"/>
</dbReference>
<gene>
    <name evidence="10" type="ORF">AMJ44_00555</name>
</gene>
<evidence type="ECO:0000256" key="7">
    <source>
        <dbReference type="PROSITE-ProRule" id="PRU00703"/>
    </source>
</evidence>
<keyword evidence="3 7" id="KW-0129">CBS domain</keyword>
<evidence type="ECO:0008006" key="12">
    <source>
        <dbReference type="Google" id="ProtNLM"/>
    </source>
</evidence>
<dbReference type="Pfam" id="PF01380">
    <property type="entry name" value="SIS"/>
    <property type="match status" value="1"/>
</dbReference>
<dbReference type="PIRSF" id="PIRSF004692">
    <property type="entry name" value="KdsD_KpsF"/>
    <property type="match status" value="1"/>
</dbReference>
<organism evidence="10 11">
    <name type="scientific">candidate division WOR-1 bacterium DG_54_3</name>
    <dbReference type="NCBI Taxonomy" id="1703775"/>
    <lineage>
        <taxon>Bacteria</taxon>
        <taxon>Bacillati</taxon>
        <taxon>Saganbacteria</taxon>
    </lineage>
</organism>
<dbReference type="GO" id="GO:0019146">
    <property type="term" value="F:arabinose-5-phosphate isomerase activity"/>
    <property type="evidence" value="ECO:0007669"/>
    <property type="project" value="UniProtKB-ARBA"/>
</dbReference>
<dbReference type="InterPro" id="IPR004800">
    <property type="entry name" value="KdsD/KpsF-type"/>
</dbReference>
<dbReference type="Pfam" id="PF00571">
    <property type="entry name" value="CBS"/>
    <property type="match status" value="2"/>
</dbReference>
<evidence type="ECO:0000313" key="10">
    <source>
        <dbReference type="EMBL" id="KPJ70237.1"/>
    </source>
</evidence>
<proteinExistence type="inferred from homology"/>
<evidence type="ECO:0000256" key="4">
    <source>
        <dbReference type="PIRNR" id="PIRNR004692"/>
    </source>
</evidence>
<dbReference type="SMART" id="SM00116">
    <property type="entry name" value="CBS"/>
    <property type="match status" value="2"/>
</dbReference>
<dbReference type="GO" id="GO:0046872">
    <property type="term" value="F:metal ion binding"/>
    <property type="evidence" value="ECO:0007669"/>
    <property type="project" value="UniProtKB-KW"/>
</dbReference>
<dbReference type="GO" id="GO:0097367">
    <property type="term" value="F:carbohydrate derivative binding"/>
    <property type="evidence" value="ECO:0007669"/>
    <property type="project" value="InterPro"/>
</dbReference>
<dbReference type="InterPro" id="IPR050986">
    <property type="entry name" value="GutQ/KpsF_isomerases"/>
</dbReference>
<dbReference type="SUPFAM" id="SSF53697">
    <property type="entry name" value="SIS domain"/>
    <property type="match status" value="1"/>
</dbReference>
<dbReference type="EMBL" id="LIZX01000004">
    <property type="protein sequence ID" value="KPJ70237.1"/>
    <property type="molecule type" value="Genomic_DNA"/>
</dbReference>
<dbReference type="AlphaFoldDB" id="A0A0S7Y634"/>
<dbReference type="InterPro" id="IPR046348">
    <property type="entry name" value="SIS_dom_sf"/>
</dbReference>
<keyword evidence="5" id="KW-0479">Metal-binding</keyword>